<evidence type="ECO:0000256" key="1">
    <source>
        <dbReference type="SAM" id="Phobius"/>
    </source>
</evidence>
<dbReference type="KEGG" id="caqu:CAQU_12035"/>
<organism evidence="3 4">
    <name type="scientific">Corynebacterium aquilae DSM 44791</name>
    <dbReference type="NCBI Taxonomy" id="1431546"/>
    <lineage>
        <taxon>Bacteria</taxon>
        <taxon>Bacillati</taxon>
        <taxon>Actinomycetota</taxon>
        <taxon>Actinomycetes</taxon>
        <taxon>Mycobacteriales</taxon>
        <taxon>Corynebacteriaceae</taxon>
        <taxon>Corynebacterium</taxon>
    </lineage>
</organism>
<evidence type="ECO:0000313" key="3">
    <source>
        <dbReference type="EMBL" id="APT85648.1"/>
    </source>
</evidence>
<sequence>MKIRNVALAGMTAAAVALAPVAAANAAENTTSNPAVVDAGGNTGDFTADLSSYLDQSKPGSSAWGDRYQGDREVKGIDLFGEQKNWDAQAEWARIAYGVTAFGVIGTVIGAIIAYFNQLKNVGAII</sequence>
<dbReference type="Proteomes" id="UP000185478">
    <property type="component" value="Chromosome"/>
</dbReference>
<gene>
    <name evidence="3" type="ORF">CAQU_12035</name>
</gene>
<evidence type="ECO:0000256" key="2">
    <source>
        <dbReference type="SAM" id="SignalP"/>
    </source>
</evidence>
<feature type="chain" id="PRO_5012905408" description="Or membrane protein" evidence="2">
    <location>
        <begin position="27"/>
        <end position="126"/>
    </location>
</feature>
<evidence type="ECO:0008006" key="5">
    <source>
        <dbReference type="Google" id="ProtNLM"/>
    </source>
</evidence>
<feature type="transmembrane region" description="Helical" evidence="1">
    <location>
        <begin position="95"/>
        <end position="116"/>
    </location>
</feature>
<proteinExistence type="predicted"/>
<keyword evidence="1" id="KW-1133">Transmembrane helix</keyword>
<accession>A0A1L7CIK6</accession>
<feature type="signal peptide" evidence="2">
    <location>
        <begin position="1"/>
        <end position="26"/>
    </location>
</feature>
<name>A0A1L7CIK6_9CORY</name>
<keyword evidence="1" id="KW-0812">Transmembrane</keyword>
<dbReference type="RefSeq" id="WP_075727955.1">
    <property type="nucleotide sequence ID" value="NZ_CP009245.1"/>
</dbReference>
<keyword evidence="2" id="KW-0732">Signal</keyword>
<protein>
    <recommendedName>
        <fullName evidence="5">Or membrane protein</fullName>
    </recommendedName>
</protein>
<keyword evidence="1" id="KW-0472">Membrane</keyword>
<dbReference type="AlphaFoldDB" id="A0A1L7CIK6"/>
<reference evidence="3 4" key="1">
    <citation type="submission" date="2014-08" db="EMBL/GenBank/DDBJ databases">
        <title>Complete genome sequence of Corynebacterium aquilae S-613T(T) (=DSM 44791(T)), isolated from the choana of a healthy golden eagle.</title>
        <authorList>
            <person name="Ruckert C."/>
            <person name="Albersmeier A."/>
            <person name="Winkler A."/>
            <person name="Kalinowski J."/>
        </authorList>
    </citation>
    <scope>NUCLEOTIDE SEQUENCE [LARGE SCALE GENOMIC DNA]</scope>
    <source>
        <strain evidence="3 4">S-613</strain>
    </source>
</reference>
<evidence type="ECO:0000313" key="4">
    <source>
        <dbReference type="Proteomes" id="UP000185478"/>
    </source>
</evidence>
<dbReference type="OrthoDB" id="4426422at2"/>
<dbReference type="EMBL" id="CP009245">
    <property type="protein sequence ID" value="APT85648.1"/>
    <property type="molecule type" value="Genomic_DNA"/>
</dbReference>
<keyword evidence="4" id="KW-1185">Reference proteome</keyword>